<evidence type="ECO:0000313" key="2">
    <source>
        <dbReference type="Proteomes" id="UP001497516"/>
    </source>
</evidence>
<name>A0AAV2E189_9ROSI</name>
<sequence>MREQHCQHTSNNKDKEKATAAGRVVELLPWRELQSEAIVACRFNVHLLCCLSTPLDNEDWEVLVECSLRSKKK</sequence>
<gene>
    <name evidence="1" type="ORF">LTRI10_LOCUS21158</name>
</gene>
<proteinExistence type="predicted"/>
<dbReference type="AlphaFoldDB" id="A0AAV2E189"/>
<organism evidence="1 2">
    <name type="scientific">Linum trigynum</name>
    <dbReference type="NCBI Taxonomy" id="586398"/>
    <lineage>
        <taxon>Eukaryota</taxon>
        <taxon>Viridiplantae</taxon>
        <taxon>Streptophyta</taxon>
        <taxon>Embryophyta</taxon>
        <taxon>Tracheophyta</taxon>
        <taxon>Spermatophyta</taxon>
        <taxon>Magnoliopsida</taxon>
        <taxon>eudicotyledons</taxon>
        <taxon>Gunneridae</taxon>
        <taxon>Pentapetalae</taxon>
        <taxon>rosids</taxon>
        <taxon>fabids</taxon>
        <taxon>Malpighiales</taxon>
        <taxon>Linaceae</taxon>
        <taxon>Linum</taxon>
    </lineage>
</organism>
<accession>A0AAV2E189</accession>
<protein>
    <submittedName>
        <fullName evidence="1">Uncharacterized protein</fullName>
    </submittedName>
</protein>
<dbReference type="Proteomes" id="UP001497516">
    <property type="component" value="Chromosome 3"/>
</dbReference>
<keyword evidence="2" id="KW-1185">Reference proteome</keyword>
<dbReference type="EMBL" id="OZ034816">
    <property type="protein sequence ID" value="CAL1379654.1"/>
    <property type="molecule type" value="Genomic_DNA"/>
</dbReference>
<reference evidence="1 2" key="1">
    <citation type="submission" date="2024-04" db="EMBL/GenBank/DDBJ databases">
        <authorList>
            <person name="Fracassetti M."/>
        </authorList>
    </citation>
    <scope>NUCLEOTIDE SEQUENCE [LARGE SCALE GENOMIC DNA]</scope>
</reference>
<evidence type="ECO:0000313" key="1">
    <source>
        <dbReference type="EMBL" id="CAL1379654.1"/>
    </source>
</evidence>